<evidence type="ECO:0000313" key="3">
    <source>
        <dbReference type="Proteomes" id="UP001143486"/>
    </source>
</evidence>
<evidence type="ECO:0000313" key="2">
    <source>
        <dbReference type="EMBL" id="GLK51018.1"/>
    </source>
</evidence>
<comment type="caution">
    <text evidence="2">The sequence shown here is derived from an EMBL/GenBank/DDBJ whole genome shotgun (WGS) entry which is preliminary data.</text>
</comment>
<protein>
    <recommendedName>
        <fullName evidence="1">HTH cro/C1-type domain-containing protein</fullName>
    </recommendedName>
</protein>
<dbReference type="GO" id="GO:0003677">
    <property type="term" value="F:DNA binding"/>
    <property type="evidence" value="ECO:0007669"/>
    <property type="project" value="InterPro"/>
</dbReference>
<dbReference type="Proteomes" id="UP001143486">
    <property type="component" value="Unassembled WGS sequence"/>
</dbReference>
<dbReference type="CDD" id="cd00093">
    <property type="entry name" value="HTH_XRE"/>
    <property type="match status" value="1"/>
</dbReference>
<dbReference type="SUPFAM" id="SSF47413">
    <property type="entry name" value="lambda repressor-like DNA-binding domains"/>
    <property type="match status" value="1"/>
</dbReference>
<dbReference type="AlphaFoldDB" id="A0A9W6IIU7"/>
<feature type="domain" description="HTH cro/C1-type" evidence="1">
    <location>
        <begin position="19"/>
        <end position="49"/>
    </location>
</feature>
<sequence length="100" mass="11105">MSFKLSTPQEVSATLGQRLRARRLDADLTQDGLAARSGVPVATLRKFERTGEIAFVSFIRLAMALGDEAALDGLLAEHQRYGSLRDVLEPPRRPQRGRRT</sequence>
<reference evidence="2" key="1">
    <citation type="journal article" date="2014" name="Int. J. Syst. Evol. Microbiol.">
        <title>Complete genome sequence of Corynebacterium casei LMG S-19264T (=DSM 44701T), isolated from a smear-ripened cheese.</title>
        <authorList>
            <consortium name="US DOE Joint Genome Institute (JGI-PGF)"/>
            <person name="Walter F."/>
            <person name="Albersmeier A."/>
            <person name="Kalinowski J."/>
            <person name="Ruckert C."/>
        </authorList>
    </citation>
    <scope>NUCLEOTIDE SEQUENCE</scope>
    <source>
        <strain evidence="2">VKM B-1513</strain>
    </source>
</reference>
<dbReference type="Gene3D" id="1.10.260.40">
    <property type="entry name" value="lambda repressor-like DNA-binding domains"/>
    <property type="match status" value="1"/>
</dbReference>
<organism evidence="2 3">
    <name type="scientific">Maricaulis virginensis</name>
    <dbReference type="NCBI Taxonomy" id="144022"/>
    <lineage>
        <taxon>Bacteria</taxon>
        <taxon>Pseudomonadati</taxon>
        <taxon>Pseudomonadota</taxon>
        <taxon>Alphaproteobacteria</taxon>
        <taxon>Maricaulales</taxon>
        <taxon>Maricaulaceae</taxon>
        <taxon>Maricaulis</taxon>
    </lineage>
</organism>
<dbReference type="EMBL" id="BSFE01000001">
    <property type="protein sequence ID" value="GLK51018.1"/>
    <property type="molecule type" value="Genomic_DNA"/>
</dbReference>
<evidence type="ECO:0000259" key="1">
    <source>
        <dbReference type="PROSITE" id="PS50943"/>
    </source>
</evidence>
<proteinExistence type="predicted"/>
<dbReference type="Pfam" id="PF13560">
    <property type="entry name" value="HTH_31"/>
    <property type="match status" value="1"/>
</dbReference>
<dbReference type="InterPro" id="IPR010982">
    <property type="entry name" value="Lambda_DNA-bd_dom_sf"/>
</dbReference>
<gene>
    <name evidence="2" type="ORF">GCM10017621_05260</name>
</gene>
<reference evidence="2" key="2">
    <citation type="submission" date="2023-01" db="EMBL/GenBank/DDBJ databases">
        <authorList>
            <person name="Sun Q."/>
            <person name="Evtushenko L."/>
        </authorList>
    </citation>
    <scope>NUCLEOTIDE SEQUENCE</scope>
    <source>
        <strain evidence="2">VKM B-1513</strain>
    </source>
</reference>
<name>A0A9W6IIU7_9PROT</name>
<keyword evidence="3" id="KW-1185">Reference proteome</keyword>
<dbReference type="PROSITE" id="PS50943">
    <property type="entry name" value="HTH_CROC1"/>
    <property type="match status" value="1"/>
</dbReference>
<dbReference type="InterPro" id="IPR001387">
    <property type="entry name" value="Cro/C1-type_HTH"/>
</dbReference>
<accession>A0A9W6IIU7</accession>
<dbReference type="RefSeq" id="WP_271185411.1">
    <property type="nucleotide sequence ID" value="NZ_BSFE01000001.1"/>
</dbReference>